<keyword evidence="4" id="KW-1185">Reference proteome</keyword>
<dbReference type="OrthoDB" id="1939300at2759"/>
<dbReference type="InterPro" id="IPR025558">
    <property type="entry name" value="DUF4283"/>
</dbReference>
<dbReference type="PANTHER" id="PTHR31286:SF99">
    <property type="entry name" value="DUF4283 DOMAIN-CONTAINING PROTEIN"/>
    <property type="match status" value="1"/>
</dbReference>
<dbReference type="Proteomes" id="UP000554482">
    <property type="component" value="Unassembled WGS sequence"/>
</dbReference>
<gene>
    <name evidence="3" type="ORF">FRX31_011412</name>
</gene>
<dbReference type="EMBL" id="JABWDY010012598">
    <property type="protein sequence ID" value="KAF5199003.1"/>
    <property type="molecule type" value="Genomic_DNA"/>
</dbReference>
<evidence type="ECO:0000313" key="3">
    <source>
        <dbReference type="EMBL" id="KAF5199003.1"/>
    </source>
</evidence>
<accession>A0A7J6WPW4</accession>
<reference evidence="3 4" key="1">
    <citation type="submission" date="2020-06" db="EMBL/GenBank/DDBJ databases">
        <title>Transcriptomic and genomic resources for Thalictrum thalictroides and T. hernandezii: Facilitating candidate gene discovery in an emerging model plant lineage.</title>
        <authorList>
            <person name="Arias T."/>
            <person name="Riano-Pachon D.M."/>
            <person name="Di Stilio V.S."/>
        </authorList>
    </citation>
    <scope>NUCLEOTIDE SEQUENCE [LARGE SCALE GENOMIC DNA]</scope>
    <source>
        <strain evidence="4">cv. WT478/WT964</strain>
        <tissue evidence="3">Leaves</tissue>
    </source>
</reference>
<comment type="caution">
    <text evidence="3">The sequence shown here is derived from an EMBL/GenBank/DDBJ whole genome shotgun (WGS) entry which is preliminary data.</text>
</comment>
<dbReference type="InterPro" id="IPR040256">
    <property type="entry name" value="At4g02000-like"/>
</dbReference>
<feature type="region of interest" description="Disordered" evidence="1">
    <location>
        <begin position="451"/>
        <end position="487"/>
    </location>
</feature>
<feature type="region of interest" description="Disordered" evidence="1">
    <location>
        <begin position="238"/>
        <end position="263"/>
    </location>
</feature>
<dbReference type="AlphaFoldDB" id="A0A7J6WPW4"/>
<dbReference type="Pfam" id="PF14111">
    <property type="entry name" value="DUF4283"/>
    <property type="match status" value="1"/>
</dbReference>
<feature type="domain" description="DUF4283" evidence="2">
    <location>
        <begin position="46"/>
        <end position="124"/>
    </location>
</feature>
<evidence type="ECO:0000259" key="2">
    <source>
        <dbReference type="Pfam" id="PF14111"/>
    </source>
</evidence>
<evidence type="ECO:0000256" key="1">
    <source>
        <dbReference type="SAM" id="MobiDB-lite"/>
    </source>
</evidence>
<sequence>MANQSWSALFKASSSKLLDTSLELFKPVFSDGLAEVPPEIIEEGLAEWNDVVVGFFVDKKLPFKLVKDSLVKIWNLKGIFSVTTDKELFYFSFSDEEDRKKVIEGGPVFIAGRLFVVRKWTEEVEMLRSRVNTMPVWINLYHLPKTLWTKKGISFVASLIGYPLFCDATTFKKERLEFARVCVEISSEHQFEKSVRMKMGDNVVAIGVEYPWKPPCCSYCSCFGHKTTNCAKAPAKKWVTKDPKGSNNQGLVHTEAGSSGSKEMTSMELVMMPAETEVMPFVNNDRIESHVKGVDVVLQNQFVILGNDKEVEEEVSQLVVSKTNGEVVELVTVEEGELNGNVNVGEENSNSIELAPVMGSFEEEVYEPHIEEDIQQYEAEKEHFLEGEDHSEDELESEDNSEPEYFHDHLPQKMSVKDAKRVARGKSEAVNDCISPFSAGKIQPMLPVLCPVAGSHSNTGGASNSVKRARSRPKGPGKEGVPLKPFK</sequence>
<feature type="compositionally biased region" description="Polar residues" evidence="1">
    <location>
        <begin position="245"/>
        <end position="263"/>
    </location>
</feature>
<organism evidence="3 4">
    <name type="scientific">Thalictrum thalictroides</name>
    <name type="common">Rue-anemone</name>
    <name type="synonym">Anemone thalictroides</name>
    <dbReference type="NCBI Taxonomy" id="46969"/>
    <lineage>
        <taxon>Eukaryota</taxon>
        <taxon>Viridiplantae</taxon>
        <taxon>Streptophyta</taxon>
        <taxon>Embryophyta</taxon>
        <taxon>Tracheophyta</taxon>
        <taxon>Spermatophyta</taxon>
        <taxon>Magnoliopsida</taxon>
        <taxon>Ranunculales</taxon>
        <taxon>Ranunculaceae</taxon>
        <taxon>Thalictroideae</taxon>
        <taxon>Thalictrum</taxon>
    </lineage>
</organism>
<protein>
    <submittedName>
        <fullName evidence="3">Zinc ion binding / nucleic acid binding protein</fullName>
    </submittedName>
</protein>
<name>A0A7J6WPW4_THATH</name>
<evidence type="ECO:0000313" key="4">
    <source>
        <dbReference type="Proteomes" id="UP000554482"/>
    </source>
</evidence>
<proteinExistence type="predicted"/>
<dbReference type="PANTHER" id="PTHR31286">
    <property type="entry name" value="GLYCINE-RICH CELL WALL STRUCTURAL PROTEIN 1.8-LIKE"/>
    <property type="match status" value="1"/>
</dbReference>
<feature type="compositionally biased region" description="Polar residues" evidence="1">
    <location>
        <begin position="455"/>
        <end position="466"/>
    </location>
</feature>